<accession>A0AAV7UG59</accession>
<evidence type="ECO:0008006" key="3">
    <source>
        <dbReference type="Google" id="ProtNLM"/>
    </source>
</evidence>
<organism evidence="1 2">
    <name type="scientific">Pleurodeles waltl</name>
    <name type="common">Iberian ribbed newt</name>
    <dbReference type="NCBI Taxonomy" id="8319"/>
    <lineage>
        <taxon>Eukaryota</taxon>
        <taxon>Metazoa</taxon>
        <taxon>Chordata</taxon>
        <taxon>Craniata</taxon>
        <taxon>Vertebrata</taxon>
        <taxon>Euteleostomi</taxon>
        <taxon>Amphibia</taxon>
        <taxon>Batrachia</taxon>
        <taxon>Caudata</taxon>
        <taxon>Salamandroidea</taxon>
        <taxon>Salamandridae</taxon>
        <taxon>Pleurodelinae</taxon>
        <taxon>Pleurodeles</taxon>
    </lineage>
</organism>
<evidence type="ECO:0000313" key="2">
    <source>
        <dbReference type="Proteomes" id="UP001066276"/>
    </source>
</evidence>
<dbReference type="Proteomes" id="UP001066276">
    <property type="component" value="Chromosome 3_1"/>
</dbReference>
<dbReference type="AlphaFoldDB" id="A0AAV7UG59"/>
<dbReference type="EMBL" id="JANPWB010000005">
    <property type="protein sequence ID" value="KAJ1187666.1"/>
    <property type="molecule type" value="Genomic_DNA"/>
</dbReference>
<reference evidence="1" key="1">
    <citation type="journal article" date="2022" name="bioRxiv">
        <title>Sequencing and chromosome-scale assembly of the giantPleurodeles waltlgenome.</title>
        <authorList>
            <person name="Brown T."/>
            <person name="Elewa A."/>
            <person name="Iarovenko S."/>
            <person name="Subramanian E."/>
            <person name="Araus A.J."/>
            <person name="Petzold A."/>
            <person name="Susuki M."/>
            <person name="Suzuki K.-i.T."/>
            <person name="Hayashi T."/>
            <person name="Toyoda A."/>
            <person name="Oliveira C."/>
            <person name="Osipova E."/>
            <person name="Leigh N.D."/>
            <person name="Simon A."/>
            <person name="Yun M.H."/>
        </authorList>
    </citation>
    <scope>NUCLEOTIDE SEQUENCE</scope>
    <source>
        <strain evidence="1">20211129_DDA</strain>
        <tissue evidence="1">Liver</tissue>
    </source>
</reference>
<sequence length="109" mass="12616">MFWVLVRGSNRSCYLGILQLCQVRRRFWGDGSNEKKKKEEKTKEAVWQQGLRRVLAVFVAALERALKFKEEAGILPLHARCACDFNSISKRAEVQRRSRNPAIARALRV</sequence>
<keyword evidence="2" id="KW-1185">Reference proteome</keyword>
<evidence type="ECO:0000313" key="1">
    <source>
        <dbReference type="EMBL" id="KAJ1187666.1"/>
    </source>
</evidence>
<proteinExistence type="predicted"/>
<name>A0AAV7UG59_PLEWA</name>
<protein>
    <recommendedName>
        <fullName evidence="3">Histone H2A</fullName>
    </recommendedName>
</protein>
<gene>
    <name evidence="1" type="ORF">NDU88_004440</name>
</gene>
<comment type="caution">
    <text evidence="1">The sequence shown here is derived from an EMBL/GenBank/DDBJ whole genome shotgun (WGS) entry which is preliminary data.</text>
</comment>